<dbReference type="InterPro" id="IPR036045">
    <property type="entry name" value="Sec1-like_sf"/>
</dbReference>
<dbReference type="Gene3D" id="3.40.50.1910">
    <property type="match status" value="1"/>
</dbReference>
<proteinExistence type="inferred from homology"/>
<dbReference type="PANTHER" id="PTHR11679">
    <property type="entry name" value="VESICLE PROTEIN SORTING-ASSOCIATED"/>
    <property type="match status" value="1"/>
</dbReference>
<accession>A0A8W8I355</accession>
<evidence type="ECO:0000313" key="3">
    <source>
        <dbReference type="Proteomes" id="UP000005408"/>
    </source>
</evidence>
<evidence type="ECO:0000313" key="2">
    <source>
        <dbReference type="EnsemblMetazoa" id="G12085.3:cds"/>
    </source>
</evidence>
<organism evidence="2 3">
    <name type="scientific">Magallana gigas</name>
    <name type="common">Pacific oyster</name>
    <name type="synonym">Crassostrea gigas</name>
    <dbReference type="NCBI Taxonomy" id="29159"/>
    <lineage>
        <taxon>Eukaryota</taxon>
        <taxon>Metazoa</taxon>
        <taxon>Spiralia</taxon>
        <taxon>Lophotrochozoa</taxon>
        <taxon>Mollusca</taxon>
        <taxon>Bivalvia</taxon>
        <taxon>Autobranchia</taxon>
        <taxon>Pteriomorphia</taxon>
        <taxon>Ostreida</taxon>
        <taxon>Ostreoidea</taxon>
        <taxon>Ostreidae</taxon>
        <taxon>Magallana</taxon>
    </lineage>
</organism>
<evidence type="ECO:0008006" key="4">
    <source>
        <dbReference type="Google" id="ProtNLM"/>
    </source>
</evidence>
<dbReference type="EnsemblMetazoa" id="G12085.3">
    <property type="protein sequence ID" value="G12085.3:cds"/>
    <property type="gene ID" value="G12085"/>
</dbReference>
<dbReference type="GO" id="GO:0016192">
    <property type="term" value="P:vesicle-mediated transport"/>
    <property type="evidence" value="ECO:0007669"/>
    <property type="project" value="InterPro"/>
</dbReference>
<dbReference type="Proteomes" id="UP000005408">
    <property type="component" value="Unassembled WGS sequence"/>
</dbReference>
<dbReference type="SUPFAM" id="SSF56815">
    <property type="entry name" value="Sec1/munc18-like (SM) proteins"/>
    <property type="match status" value="1"/>
</dbReference>
<dbReference type="AlphaFoldDB" id="A0A8W8I355"/>
<dbReference type="Pfam" id="PF00995">
    <property type="entry name" value="Sec1"/>
    <property type="match status" value="1"/>
</dbReference>
<dbReference type="InterPro" id="IPR027482">
    <property type="entry name" value="Sec1-like_dom2"/>
</dbReference>
<evidence type="ECO:0000256" key="1">
    <source>
        <dbReference type="ARBA" id="ARBA00009884"/>
    </source>
</evidence>
<sequence>MNLRHRGHGNPRGESQFTHAVIMCVDRQVRQKEWEHGKLTGNLYCSKQIEHSIKSVVKLLSSSPAFAMIAVFLYERFKTKIPKSDDIDLKNPTDMSYVFSCAYAPLSCKLVEQAGKNWILVRTRGRTGIEEITKYLPGGVHSENHVKASEGKSARQDRPVSKVVHVLVYFLGGCTYSEITALRFLGKLKGYIFVIATTAIINSSTMLESVMEKPPI</sequence>
<reference evidence="2" key="1">
    <citation type="submission" date="2022-08" db="UniProtKB">
        <authorList>
            <consortium name="EnsemblMetazoa"/>
        </authorList>
    </citation>
    <scope>IDENTIFICATION</scope>
    <source>
        <strain evidence="2">05x7-T-G4-1.051#20</strain>
    </source>
</reference>
<dbReference type="InterPro" id="IPR001619">
    <property type="entry name" value="Sec1-like"/>
</dbReference>
<name>A0A8W8I355_MAGGI</name>
<comment type="similarity">
    <text evidence="1">Belongs to the STXBP/unc-18/SEC1 family.</text>
</comment>
<keyword evidence="3" id="KW-1185">Reference proteome</keyword>
<protein>
    <recommendedName>
        <fullName evidence="4">Vacuolar protein sorting-associated protein 33B</fullName>
    </recommendedName>
</protein>